<sequence>MAGDQQLRVFLDGALIGEVRQTPQGALSFAYDEEYRAEPTATPLSLSMPLDAEKHPNKVVSAYLDGLLPDSEAARRRWGQQYGANPRNPFSLLRHVGRDAAGAVQILPPDAEASDAADQTGDIEWLSDDDFAALAHDLAAHGEDWDPGRFGGRWSLAGAQPKIALFQDPKTGAWGIPRDSTPTNCIIKPALRAFQRHHVNEALCQRTAHHAGLLTAEVSLVEVADVHAVISHRYDRDQDSTGRWHRVHQEDLCQALSVHPSKKYQSDGGPGVGAVGRLFQKLSVDDRTVSAERFFKGLALNVLIGGTDAHAKNYSLVLIGSRAQIGPLYDVASAACYPQYVGLDSSMKIGEHWRFLDIGIADWKRAAKQLGLPGDQAINWVEELRTNLPGALERAVASLPPNVQVEANAMAERIAEHVAGTWRPDQTVIRPT</sequence>
<evidence type="ECO:0000256" key="3">
    <source>
        <dbReference type="ARBA" id="ARBA00022777"/>
    </source>
</evidence>
<dbReference type="CDD" id="cd17808">
    <property type="entry name" value="HipA_Ec_like"/>
    <property type="match status" value="1"/>
</dbReference>
<evidence type="ECO:0000256" key="2">
    <source>
        <dbReference type="ARBA" id="ARBA00022679"/>
    </source>
</evidence>
<evidence type="ECO:0000313" key="7">
    <source>
        <dbReference type="Proteomes" id="UP001138997"/>
    </source>
</evidence>
<keyword evidence="3" id="KW-0418">Kinase</keyword>
<evidence type="ECO:0000313" key="6">
    <source>
        <dbReference type="EMBL" id="MCD5311981.1"/>
    </source>
</evidence>
<keyword evidence="7" id="KW-1185">Reference proteome</keyword>
<dbReference type="InterPro" id="IPR052028">
    <property type="entry name" value="HipA_Ser/Thr_kinase"/>
</dbReference>
<evidence type="ECO:0000259" key="4">
    <source>
        <dbReference type="Pfam" id="PF07804"/>
    </source>
</evidence>
<dbReference type="Pfam" id="PF07804">
    <property type="entry name" value="HipA_C"/>
    <property type="match status" value="1"/>
</dbReference>
<protein>
    <submittedName>
        <fullName evidence="6">Type II toxin-antitoxin system HipA family toxin</fullName>
    </submittedName>
</protein>
<evidence type="ECO:0000259" key="5">
    <source>
        <dbReference type="Pfam" id="PF13657"/>
    </source>
</evidence>
<dbReference type="NCBIfam" id="TIGR03071">
    <property type="entry name" value="couple_hipA"/>
    <property type="match status" value="1"/>
</dbReference>
<accession>A0A9X1SU27</accession>
<comment type="similarity">
    <text evidence="1">Belongs to the HipA Ser/Thr kinase family.</text>
</comment>
<dbReference type="InterPro" id="IPR012893">
    <property type="entry name" value="HipA-like_C"/>
</dbReference>
<reference evidence="6" key="1">
    <citation type="submission" date="2021-11" db="EMBL/GenBank/DDBJ databases">
        <title>Streptomyces corallinus and Kineosporia corallina sp. nov., two new coral-derived marine actinobacteria.</title>
        <authorList>
            <person name="Buangrab K."/>
            <person name="Sutthacheep M."/>
            <person name="Yeemin T."/>
            <person name="Harunari E."/>
            <person name="Igarashi Y."/>
            <person name="Sripreechasak P."/>
            <person name="Kanchanasin P."/>
            <person name="Tanasupawat S."/>
            <person name="Phongsopitanun W."/>
        </authorList>
    </citation>
    <scope>NUCLEOTIDE SEQUENCE</scope>
    <source>
        <strain evidence="6">JCM 31032</strain>
    </source>
</reference>
<dbReference type="Pfam" id="PF13657">
    <property type="entry name" value="Couple_hipA"/>
    <property type="match status" value="1"/>
</dbReference>
<keyword evidence="2" id="KW-0808">Transferase</keyword>
<dbReference type="EMBL" id="JAJOMB010000006">
    <property type="protein sequence ID" value="MCD5311981.1"/>
    <property type="molecule type" value="Genomic_DNA"/>
</dbReference>
<dbReference type="Proteomes" id="UP001138997">
    <property type="component" value="Unassembled WGS sequence"/>
</dbReference>
<evidence type="ECO:0000256" key="1">
    <source>
        <dbReference type="ARBA" id="ARBA00010164"/>
    </source>
</evidence>
<organism evidence="6 7">
    <name type="scientific">Kineosporia babensis</name>
    <dbReference type="NCBI Taxonomy" id="499548"/>
    <lineage>
        <taxon>Bacteria</taxon>
        <taxon>Bacillati</taxon>
        <taxon>Actinomycetota</taxon>
        <taxon>Actinomycetes</taxon>
        <taxon>Kineosporiales</taxon>
        <taxon>Kineosporiaceae</taxon>
        <taxon>Kineosporia</taxon>
    </lineage>
</organism>
<dbReference type="PANTHER" id="PTHR37419">
    <property type="entry name" value="SERINE/THREONINE-PROTEIN KINASE TOXIN HIPA"/>
    <property type="match status" value="1"/>
</dbReference>
<feature type="domain" description="HipA-like C-terminal" evidence="4">
    <location>
        <begin position="154"/>
        <end position="388"/>
    </location>
</feature>
<name>A0A9X1SU27_9ACTN</name>
<dbReference type="PANTHER" id="PTHR37419:SF1">
    <property type="entry name" value="SERINE_THREONINE-PROTEIN KINASE TOXIN HIPA"/>
    <property type="match status" value="1"/>
</dbReference>
<dbReference type="AlphaFoldDB" id="A0A9X1SU27"/>
<proteinExistence type="inferred from homology"/>
<dbReference type="GO" id="GO:0004674">
    <property type="term" value="F:protein serine/threonine kinase activity"/>
    <property type="evidence" value="ECO:0007669"/>
    <property type="project" value="TreeGrafter"/>
</dbReference>
<comment type="caution">
    <text evidence="6">The sequence shown here is derived from an EMBL/GenBank/DDBJ whole genome shotgun (WGS) entry which is preliminary data.</text>
</comment>
<feature type="domain" description="HipA N-terminal subdomain 1" evidence="5">
    <location>
        <begin position="7"/>
        <end position="106"/>
    </location>
</feature>
<dbReference type="InterPro" id="IPR017508">
    <property type="entry name" value="HipA_N1"/>
</dbReference>
<dbReference type="GO" id="GO:0005829">
    <property type="term" value="C:cytosol"/>
    <property type="evidence" value="ECO:0007669"/>
    <property type="project" value="TreeGrafter"/>
</dbReference>
<gene>
    <name evidence="6" type="ORF">LR394_13805</name>
</gene>
<dbReference type="RefSeq" id="WP_231441733.1">
    <property type="nucleotide sequence ID" value="NZ_JAJOMB010000006.1"/>
</dbReference>